<evidence type="ECO:0000313" key="2">
    <source>
        <dbReference type="EMBL" id="KLT73214.1"/>
    </source>
</evidence>
<comment type="caution">
    <text evidence="2">The sequence shown here is derived from an EMBL/GenBank/DDBJ whole genome shotgun (WGS) entry which is preliminary data.</text>
</comment>
<dbReference type="EMBL" id="JTDO01000005">
    <property type="protein sequence ID" value="KLT73214.1"/>
    <property type="molecule type" value="Genomic_DNA"/>
</dbReference>
<dbReference type="STRING" id="1470200.PL75_04055"/>
<reference evidence="2 3" key="1">
    <citation type="submission" date="2014-11" db="EMBL/GenBank/DDBJ databases">
        <title>Genome of a novel goose pathogen.</title>
        <authorList>
            <person name="Hansen C.M."/>
            <person name="Hueffer K."/>
            <person name="Choi S.C."/>
        </authorList>
    </citation>
    <scope>NUCLEOTIDE SEQUENCE [LARGE SCALE GENOMIC DNA]</scope>
    <source>
        <strain evidence="2 3">KH1503</strain>
    </source>
</reference>
<dbReference type="InterPro" id="IPR025579">
    <property type="entry name" value="DUF4357"/>
</dbReference>
<sequence>MNEAANMGIYLLLGDGQLYIGQTSDLGARLKTHDKNKPFWQRAFAVVLNNDFRTFDHLYYLEKTAIEHVQKAGRLVLENGTAGNNHRHLHDSIRSDCENIFDEIETLLAVLNQDFFTEEKAAVLPEICASGVVVENGKTLSVETTADERLSENNREIFYCKRGVADARGFLHEDGKQFIVMAGSLINSEYASYAPRAIEILRQQWLSEGLLSPVNSKQYRLNQDQIFSSVSYAAVMVIGKNANGRAEWKNASGRTFKECYPQESEK</sequence>
<evidence type="ECO:0000313" key="3">
    <source>
        <dbReference type="Proteomes" id="UP000036027"/>
    </source>
</evidence>
<dbReference type="Proteomes" id="UP000036027">
    <property type="component" value="Unassembled WGS sequence"/>
</dbReference>
<dbReference type="AlphaFoldDB" id="A0A0J0YSX6"/>
<dbReference type="Pfam" id="PF14267">
    <property type="entry name" value="DUF4357"/>
    <property type="match status" value="1"/>
</dbReference>
<feature type="domain" description="DUF4357" evidence="1">
    <location>
        <begin position="202"/>
        <end position="255"/>
    </location>
</feature>
<protein>
    <recommendedName>
        <fullName evidence="1">DUF4357 domain-containing protein</fullName>
    </recommendedName>
</protein>
<proteinExistence type="predicted"/>
<dbReference type="PATRIC" id="fig|1470200.3.peg.1951"/>
<dbReference type="CDD" id="cd10447">
    <property type="entry name" value="GIY-YIG_unchar_2"/>
    <property type="match status" value="1"/>
</dbReference>
<accession>A0A0J0YSX6</accession>
<gene>
    <name evidence="2" type="ORF">PL75_04055</name>
</gene>
<keyword evidence="3" id="KW-1185">Reference proteome</keyword>
<organism evidence="2 3">
    <name type="scientific">Neisseria arctica</name>
    <dbReference type="NCBI Taxonomy" id="1470200"/>
    <lineage>
        <taxon>Bacteria</taxon>
        <taxon>Pseudomonadati</taxon>
        <taxon>Pseudomonadota</taxon>
        <taxon>Betaproteobacteria</taxon>
        <taxon>Neisseriales</taxon>
        <taxon>Neisseriaceae</taxon>
        <taxon>Neisseria</taxon>
    </lineage>
</organism>
<evidence type="ECO:0000259" key="1">
    <source>
        <dbReference type="Pfam" id="PF14267"/>
    </source>
</evidence>
<name>A0A0J0YSX6_9NEIS</name>